<dbReference type="AlphaFoldDB" id="A0A0N5AH44"/>
<dbReference type="Pfam" id="PF01704">
    <property type="entry name" value="UDPGP"/>
    <property type="match status" value="1"/>
</dbReference>
<dbReference type="PANTHER" id="PTHR11952">
    <property type="entry name" value="UDP- GLUCOSE PYROPHOSPHORYLASE"/>
    <property type="match status" value="1"/>
</dbReference>
<accession>A0A0N5AH44</accession>
<dbReference type="InterPro" id="IPR002618">
    <property type="entry name" value="UDPGP_fam"/>
</dbReference>
<comment type="catalytic activity">
    <reaction evidence="6">
        <text>N-acetyl-alpha-D-glucosamine 1-phosphate + UTP + H(+) = UDP-N-acetyl-alpha-D-glucosamine + diphosphate</text>
        <dbReference type="Rhea" id="RHEA:13509"/>
        <dbReference type="ChEBI" id="CHEBI:15378"/>
        <dbReference type="ChEBI" id="CHEBI:33019"/>
        <dbReference type="ChEBI" id="CHEBI:46398"/>
        <dbReference type="ChEBI" id="CHEBI:57705"/>
        <dbReference type="ChEBI" id="CHEBI:57776"/>
        <dbReference type="EC" id="2.7.7.23"/>
    </reaction>
</comment>
<keyword evidence="4" id="KW-0808">Transferase</keyword>
<sequence>MQAFNDSEATQEFFGLKPVSQDRYIVSNQLPLETLDRYWTLGLEAIAKGEVCVIVLAGGQASRLGASQPKGTLPLGLTPDCDTLFALQAYRIRRLQYLANIKYPGSNAVIPCESNFQETFKYFDENLESFGIRKEDIHIFMQQQIPCFDFNGNLILSDRGKIAMSPNGNGGLYAAIKPFLKSMRLSGIQYIHVYCVDNILCRVADPYFIGFCAANNVDCAAKVIERKDPSESVGVFCECQNKIRLVEYSEIPRKLMEEHDQFGDLMFRGGNIANHLFTIDFMRKGTDYFTVRSFKETANTVNFACFAVCFDQCAMPYHRAIKKIPYFDGTKIVKPATPNGIKLELFVTDTFEYARNFYLWEVQRDAEFSPLKNPDAAGKDCLSTCLNDIYELNRKWLVRNGAKINGSPRIFIHPLKSFDGEELEEYSGVSISEDLVVR</sequence>
<dbReference type="EC" id="2.7.7.23" evidence="3"/>
<evidence type="ECO:0000313" key="8">
    <source>
        <dbReference type="WBParaSite" id="SMUV_0000368101-mRNA-1"/>
    </source>
</evidence>
<evidence type="ECO:0000256" key="2">
    <source>
        <dbReference type="ARBA" id="ARBA00010401"/>
    </source>
</evidence>
<evidence type="ECO:0000313" key="7">
    <source>
        <dbReference type="Proteomes" id="UP000046393"/>
    </source>
</evidence>
<dbReference type="CDD" id="cd04193">
    <property type="entry name" value="UDPGlcNAc_PPase"/>
    <property type="match status" value="1"/>
</dbReference>
<proteinExistence type="inferred from homology"/>
<dbReference type="PANTHER" id="PTHR11952:SF2">
    <property type="entry name" value="LD24639P"/>
    <property type="match status" value="1"/>
</dbReference>
<keyword evidence="5" id="KW-0548">Nucleotidyltransferase</keyword>
<evidence type="ECO:0000256" key="3">
    <source>
        <dbReference type="ARBA" id="ARBA00012457"/>
    </source>
</evidence>
<evidence type="ECO:0000256" key="6">
    <source>
        <dbReference type="ARBA" id="ARBA00048493"/>
    </source>
</evidence>
<dbReference type="SUPFAM" id="SSF53448">
    <property type="entry name" value="Nucleotide-diphospho-sugar transferases"/>
    <property type="match status" value="1"/>
</dbReference>
<dbReference type="Proteomes" id="UP000046393">
    <property type="component" value="Unplaced"/>
</dbReference>
<evidence type="ECO:0000256" key="4">
    <source>
        <dbReference type="ARBA" id="ARBA00022679"/>
    </source>
</evidence>
<reference evidence="8" key="1">
    <citation type="submission" date="2017-02" db="UniProtKB">
        <authorList>
            <consortium name="WormBaseParasite"/>
        </authorList>
    </citation>
    <scope>IDENTIFICATION</scope>
</reference>
<comment type="pathway">
    <text evidence="1">Nucleotide-sugar biosynthesis; UDP-N-acetyl-alpha-D-glucosamine biosynthesis; UDP-N-acetyl-alpha-D-glucosamine from N-acetyl-alpha-D-glucosamine 1-phosphate: step 1/1.</text>
</comment>
<dbReference type="STRING" id="451379.A0A0N5AH44"/>
<name>A0A0N5AH44_9BILA</name>
<dbReference type="WBParaSite" id="SMUV_0000368101-mRNA-1">
    <property type="protein sequence ID" value="SMUV_0000368101-mRNA-1"/>
    <property type="gene ID" value="SMUV_0000368101"/>
</dbReference>
<comment type="similarity">
    <text evidence="2">Belongs to the UDPGP type 1 family.</text>
</comment>
<evidence type="ECO:0000256" key="1">
    <source>
        <dbReference type="ARBA" id="ARBA00005208"/>
    </source>
</evidence>
<dbReference type="GO" id="GO:0003977">
    <property type="term" value="F:UDP-N-acetylglucosamine diphosphorylase activity"/>
    <property type="evidence" value="ECO:0007669"/>
    <property type="project" value="UniProtKB-EC"/>
</dbReference>
<dbReference type="InterPro" id="IPR029044">
    <property type="entry name" value="Nucleotide-diphossugar_trans"/>
</dbReference>
<keyword evidence="7" id="KW-1185">Reference proteome</keyword>
<dbReference type="InterPro" id="IPR039741">
    <property type="entry name" value="UDP-sugar_pyrophosphorylase"/>
</dbReference>
<organism evidence="7 8">
    <name type="scientific">Syphacia muris</name>
    <dbReference type="NCBI Taxonomy" id="451379"/>
    <lineage>
        <taxon>Eukaryota</taxon>
        <taxon>Metazoa</taxon>
        <taxon>Ecdysozoa</taxon>
        <taxon>Nematoda</taxon>
        <taxon>Chromadorea</taxon>
        <taxon>Rhabditida</taxon>
        <taxon>Spirurina</taxon>
        <taxon>Oxyuridomorpha</taxon>
        <taxon>Oxyuroidea</taxon>
        <taxon>Oxyuridae</taxon>
        <taxon>Syphacia</taxon>
    </lineage>
</organism>
<evidence type="ECO:0000256" key="5">
    <source>
        <dbReference type="ARBA" id="ARBA00022695"/>
    </source>
</evidence>
<protein>
    <recommendedName>
        <fullName evidence="3">UDP-N-acetylglucosamine diphosphorylase</fullName>
        <ecNumber evidence="3">2.7.7.23</ecNumber>
    </recommendedName>
</protein>
<dbReference type="Gene3D" id="3.90.550.10">
    <property type="entry name" value="Spore Coat Polysaccharide Biosynthesis Protein SpsA, Chain A"/>
    <property type="match status" value="1"/>
</dbReference>